<organism evidence="2">
    <name type="scientific">Chlorella variabilis</name>
    <name type="common">Green alga</name>
    <dbReference type="NCBI Taxonomy" id="554065"/>
    <lineage>
        <taxon>Eukaryota</taxon>
        <taxon>Viridiplantae</taxon>
        <taxon>Chlorophyta</taxon>
        <taxon>core chlorophytes</taxon>
        <taxon>Trebouxiophyceae</taxon>
        <taxon>Chlorellales</taxon>
        <taxon>Chlorellaceae</taxon>
        <taxon>Chlorella clade</taxon>
        <taxon>Chlorella</taxon>
    </lineage>
</organism>
<dbReference type="PANTHER" id="PTHR31094">
    <property type="entry name" value="RIKEN CDNA 2310061I04 GENE"/>
    <property type="match status" value="1"/>
</dbReference>
<keyword evidence="2" id="KW-1185">Reference proteome</keyword>
<proteinExistence type="predicted"/>
<name>E1ZGK6_CHLVA</name>
<dbReference type="STRING" id="554065.E1ZGK6"/>
<sequence>DPSLTFQGLKNYKLIFWSLRFHGRLFLKAAHVQVLRIWQPEDRVIKLRWQINATPRVGSPGTFDGISVYRLDRRGRVRQHEITDVQMRDPPITNPLLYGLNFLLSPRPQIQQVPCPGKCSYFVDGEEDVLPDILLTAPVLLTGSSQD</sequence>
<reference evidence="1 2" key="1">
    <citation type="journal article" date="2010" name="Plant Cell">
        <title>The Chlorella variabilis NC64A genome reveals adaptation to photosymbiosis, coevolution with viruses, and cryptic sex.</title>
        <authorList>
            <person name="Blanc G."/>
            <person name="Duncan G."/>
            <person name="Agarkova I."/>
            <person name="Borodovsky M."/>
            <person name="Gurnon J."/>
            <person name="Kuo A."/>
            <person name="Lindquist E."/>
            <person name="Lucas S."/>
            <person name="Pangilinan J."/>
            <person name="Polle J."/>
            <person name="Salamov A."/>
            <person name="Terry A."/>
            <person name="Yamada T."/>
            <person name="Dunigan D.D."/>
            <person name="Grigoriev I.V."/>
            <person name="Claverie J.M."/>
            <person name="Van Etten J.L."/>
        </authorList>
    </citation>
    <scope>NUCLEOTIDE SEQUENCE [LARGE SCALE GENOMIC DNA]</scope>
    <source>
        <strain evidence="1 2">NC64A</strain>
    </source>
</reference>
<dbReference type="InterPro" id="IPR018790">
    <property type="entry name" value="DUF2358"/>
</dbReference>
<dbReference type="GeneID" id="17354526"/>
<dbReference type="EMBL" id="GL433846">
    <property type="protein sequence ID" value="EFN54774.1"/>
    <property type="molecule type" value="Genomic_DNA"/>
</dbReference>
<dbReference type="KEGG" id="cvr:CHLNCDRAFT_134709"/>
<dbReference type="PANTHER" id="PTHR31094:SF2">
    <property type="entry name" value="RIKEN CDNA 2310061I04 GENE"/>
    <property type="match status" value="1"/>
</dbReference>
<dbReference type="RefSeq" id="XP_005846876.1">
    <property type="nucleotide sequence ID" value="XM_005846814.1"/>
</dbReference>
<protein>
    <submittedName>
        <fullName evidence="1">Uncharacterized protein</fullName>
    </submittedName>
</protein>
<dbReference type="OrthoDB" id="44820at2759"/>
<accession>E1ZGK6</accession>
<dbReference type="AlphaFoldDB" id="E1ZGK6"/>
<dbReference type="FunCoup" id="E1ZGK6">
    <property type="interactions" value="452"/>
</dbReference>
<dbReference type="Pfam" id="PF10184">
    <property type="entry name" value="DUF2358"/>
    <property type="match status" value="1"/>
</dbReference>
<gene>
    <name evidence="1" type="ORF">CHLNCDRAFT_134709</name>
</gene>
<evidence type="ECO:0000313" key="1">
    <source>
        <dbReference type="EMBL" id="EFN54774.1"/>
    </source>
</evidence>
<dbReference type="InParanoid" id="E1ZGK6"/>
<evidence type="ECO:0000313" key="2">
    <source>
        <dbReference type="Proteomes" id="UP000008141"/>
    </source>
</evidence>
<dbReference type="Proteomes" id="UP000008141">
    <property type="component" value="Unassembled WGS sequence"/>
</dbReference>
<feature type="non-terminal residue" evidence="1">
    <location>
        <position position="1"/>
    </location>
</feature>